<protein>
    <submittedName>
        <fullName evidence="1">Uncharacterized protein</fullName>
    </submittedName>
</protein>
<organism evidence="1">
    <name type="scientific">viral metagenome</name>
    <dbReference type="NCBI Taxonomy" id="1070528"/>
    <lineage>
        <taxon>unclassified sequences</taxon>
        <taxon>metagenomes</taxon>
        <taxon>organismal metagenomes</taxon>
    </lineage>
</organism>
<accession>A0A6C0AEZ8</accession>
<sequence>MTKNFYNNKEEITNENIKQALQLWTTNKERCIKVYGHPLNWNLNKIEYSSDELLDDLYVRF</sequence>
<proteinExistence type="predicted"/>
<evidence type="ECO:0000313" key="1">
    <source>
        <dbReference type="EMBL" id="QHS78328.1"/>
    </source>
</evidence>
<dbReference type="EMBL" id="MN740596">
    <property type="protein sequence ID" value="QHS78328.1"/>
    <property type="molecule type" value="Genomic_DNA"/>
</dbReference>
<name>A0A6C0AEZ8_9ZZZZ</name>
<reference evidence="1" key="1">
    <citation type="journal article" date="2020" name="Nature">
        <title>Giant virus diversity and host interactions through global metagenomics.</title>
        <authorList>
            <person name="Schulz F."/>
            <person name="Roux S."/>
            <person name="Paez-Espino D."/>
            <person name="Jungbluth S."/>
            <person name="Walsh D.A."/>
            <person name="Denef V.J."/>
            <person name="McMahon K.D."/>
            <person name="Konstantinidis K.T."/>
            <person name="Eloe-Fadrosh E.A."/>
            <person name="Kyrpides N.C."/>
            <person name="Woyke T."/>
        </authorList>
    </citation>
    <scope>NUCLEOTIDE SEQUENCE</scope>
    <source>
        <strain evidence="1">GVMAG-S-1021933-23</strain>
    </source>
</reference>
<dbReference type="AlphaFoldDB" id="A0A6C0AEZ8"/>